<dbReference type="PROSITE" id="PS01318">
    <property type="entry name" value="TSAA_1"/>
    <property type="match status" value="1"/>
</dbReference>
<comment type="similarity">
    <text evidence="2">Belongs to the tRNA methyltransferase O family.</text>
</comment>
<dbReference type="PROSITE" id="PS51668">
    <property type="entry name" value="TSAA_2"/>
    <property type="match status" value="1"/>
</dbReference>
<dbReference type="SUPFAM" id="SSF118196">
    <property type="entry name" value="YaeB-like"/>
    <property type="match status" value="1"/>
</dbReference>
<dbReference type="eggNOG" id="COG1720">
    <property type="taxonomic scope" value="Bacteria"/>
</dbReference>
<dbReference type="HOGENOM" id="CLU_013458_3_0_9"/>
<gene>
    <name evidence="4" type="ORF">GCWU000342_00477</name>
</gene>
<dbReference type="NCBIfam" id="TIGR00104">
    <property type="entry name" value="tRNA_TsaA"/>
    <property type="match status" value="1"/>
</dbReference>
<dbReference type="GO" id="GO:0008168">
    <property type="term" value="F:methyltransferase activity"/>
    <property type="evidence" value="ECO:0007669"/>
    <property type="project" value="UniProtKB-KW"/>
</dbReference>
<evidence type="ECO:0000313" key="4">
    <source>
        <dbReference type="EMBL" id="EEP29124.1"/>
    </source>
</evidence>
<dbReference type="InterPro" id="IPR036413">
    <property type="entry name" value="YaeB-like_sf"/>
</dbReference>
<dbReference type="Pfam" id="PF18389">
    <property type="entry name" value="TrmO_C"/>
    <property type="match status" value="1"/>
</dbReference>
<keyword evidence="4" id="KW-0808">Transferase</keyword>
<evidence type="ECO:0000313" key="5">
    <source>
        <dbReference type="Proteomes" id="UP000003494"/>
    </source>
</evidence>
<feature type="domain" description="TsaA-like" evidence="3">
    <location>
        <begin position="5"/>
        <end position="146"/>
    </location>
</feature>
<dbReference type="InterPro" id="IPR023368">
    <property type="entry name" value="UPF0066_cons_site"/>
</dbReference>
<dbReference type="Gene3D" id="3.30.2310.10">
    <property type="entry name" value="YaeB-like"/>
    <property type="match status" value="1"/>
</dbReference>
<dbReference type="CDD" id="cd09281">
    <property type="entry name" value="UPF0066"/>
    <property type="match status" value="1"/>
</dbReference>
<name>C4G927_9FIRM</name>
<dbReference type="EMBL" id="ACIP02000001">
    <property type="protein sequence ID" value="EEP29124.1"/>
    <property type="molecule type" value="Genomic_DNA"/>
</dbReference>
<keyword evidence="4" id="KW-0489">Methyltransferase</keyword>
<dbReference type="PANTHER" id="PTHR12818">
    <property type="entry name" value="TRNA (ADENINE(37)-N6)-METHYLTRANSFERASE"/>
    <property type="match status" value="1"/>
</dbReference>
<dbReference type="AlphaFoldDB" id="C4G927"/>
<dbReference type="GO" id="GO:0032259">
    <property type="term" value="P:methylation"/>
    <property type="evidence" value="ECO:0007669"/>
    <property type="project" value="UniProtKB-KW"/>
</dbReference>
<dbReference type="STRING" id="626523.GCWU000342_00477"/>
<keyword evidence="1" id="KW-0949">S-adenosyl-L-methionine</keyword>
<dbReference type="InterPro" id="IPR040372">
    <property type="entry name" value="YaeB-like"/>
</dbReference>
<dbReference type="Pfam" id="PF01980">
    <property type="entry name" value="TrmO_N"/>
    <property type="match status" value="1"/>
</dbReference>
<sequence length="233" mass="26481">MDMKLRQIAHIENGFADKFGIPRQAGLLEHAVSRLVFEAKFRNEAALRGIEGYDYLWLLWGFSANRRRPWTATVKPPRLGGHRRMGVFATRSPYRPNPIGLSSVRLIGTERGREGVCLLLQGADLMNGTPIYDIKPYLAYADAHPKAAGGFTDHLVWEELSVDFPEDMAKEAGVAREAYLAMIEILRQDPRPAYDRDKEREFRLAYGGFDLTFRVEHRNLYVLNVNPTAVFAT</sequence>
<reference evidence="4" key="1">
    <citation type="submission" date="2009-04" db="EMBL/GenBank/DDBJ databases">
        <authorList>
            <person name="Weinstock G."/>
            <person name="Sodergren E."/>
            <person name="Clifton S."/>
            <person name="Fulton L."/>
            <person name="Fulton B."/>
            <person name="Courtney L."/>
            <person name="Fronick C."/>
            <person name="Harrison M."/>
            <person name="Strong C."/>
            <person name="Farmer C."/>
            <person name="Delahaunty K."/>
            <person name="Markovic C."/>
            <person name="Hall O."/>
            <person name="Minx P."/>
            <person name="Tomlinson C."/>
            <person name="Mitreva M."/>
            <person name="Nelson J."/>
            <person name="Hou S."/>
            <person name="Wollam A."/>
            <person name="Pepin K.H."/>
            <person name="Johnson M."/>
            <person name="Bhonagiri V."/>
            <person name="Nash W.E."/>
            <person name="Warren W."/>
            <person name="Chinwalla A."/>
            <person name="Mardis E.R."/>
            <person name="Wilson R.K."/>
        </authorList>
    </citation>
    <scope>NUCLEOTIDE SEQUENCE [LARGE SCALE GENOMIC DNA]</scope>
    <source>
        <strain evidence="4">DSM 14600</strain>
    </source>
</reference>
<dbReference type="InterPro" id="IPR041369">
    <property type="entry name" value="TrmO_C"/>
</dbReference>
<dbReference type="InterPro" id="IPR023370">
    <property type="entry name" value="TrmO-like_N"/>
</dbReference>
<evidence type="ECO:0000256" key="2">
    <source>
        <dbReference type="ARBA" id="ARBA00033753"/>
    </source>
</evidence>
<organism evidence="4 5">
    <name type="scientific">Shuttleworthella satelles DSM 14600</name>
    <dbReference type="NCBI Taxonomy" id="626523"/>
    <lineage>
        <taxon>Bacteria</taxon>
        <taxon>Bacillati</taxon>
        <taxon>Bacillota</taxon>
        <taxon>Clostridia</taxon>
        <taxon>Lachnospirales</taxon>
        <taxon>Lachnospiraceae</taxon>
        <taxon>Shuttleworthella</taxon>
    </lineage>
</organism>
<comment type="caution">
    <text evidence="4">The sequence shown here is derived from an EMBL/GenBank/DDBJ whole genome shotgun (WGS) entry which is preliminary data.</text>
</comment>
<keyword evidence="5" id="KW-1185">Reference proteome</keyword>
<accession>C4G927</accession>
<dbReference type="InterPro" id="IPR036414">
    <property type="entry name" value="YaeB_N_sf"/>
</dbReference>
<dbReference type="Gene3D" id="2.40.30.70">
    <property type="entry name" value="YaeB-like"/>
    <property type="match status" value="1"/>
</dbReference>
<evidence type="ECO:0000259" key="3">
    <source>
        <dbReference type="PROSITE" id="PS51668"/>
    </source>
</evidence>
<proteinExistence type="inferred from homology"/>
<dbReference type="PANTHER" id="PTHR12818:SF0">
    <property type="entry name" value="TRNA (ADENINE(37)-N6)-METHYLTRANSFERASE"/>
    <property type="match status" value="1"/>
</dbReference>
<evidence type="ECO:0000256" key="1">
    <source>
        <dbReference type="ARBA" id="ARBA00022691"/>
    </source>
</evidence>
<dbReference type="Proteomes" id="UP000003494">
    <property type="component" value="Unassembled WGS sequence"/>
</dbReference>
<protein>
    <submittedName>
        <fullName evidence="4">Methyltransferase, YaeB family</fullName>
    </submittedName>
</protein>